<dbReference type="SUPFAM" id="SSF52540">
    <property type="entry name" value="P-loop containing nucleoside triphosphate hydrolases"/>
    <property type="match status" value="1"/>
</dbReference>
<comment type="caution">
    <text evidence="3">The sequence shown here is derived from an EMBL/GenBank/DDBJ whole genome shotgun (WGS) entry which is preliminary data.</text>
</comment>
<dbReference type="Proteomes" id="UP000230407">
    <property type="component" value="Unassembled WGS sequence"/>
</dbReference>
<proteinExistence type="predicted"/>
<feature type="compositionally biased region" description="Basic and acidic residues" evidence="1">
    <location>
        <begin position="591"/>
        <end position="603"/>
    </location>
</feature>
<organism evidence="3 4">
    <name type="scientific">Streptomyces carminius</name>
    <dbReference type="NCBI Taxonomy" id="2665496"/>
    <lineage>
        <taxon>Bacteria</taxon>
        <taxon>Bacillati</taxon>
        <taxon>Actinomycetota</taxon>
        <taxon>Actinomycetes</taxon>
        <taxon>Kitasatosporales</taxon>
        <taxon>Streptomycetaceae</taxon>
        <taxon>Streptomyces</taxon>
    </lineage>
</organism>
<dbReference type="PANTHER" id="PTHR32309:SF31">
    <property type="entry name" value="CAPSULAR EXOPOLYSACCHARIDE FAMILY"/>
    <property type="match status" value="1"/>
</dbReference>
<evidence type="ECO:0000256" key="1">
    <source>
        <dbReference type="SAM" id="MobiDB-lite"/>
    </source>
</evidence>
<feature type="compositionally biased region" description="Gly residues" evidence="1">
    <location>
        <begin position="438"/>
        <end position="453"/>
    </location>
</feature>
<evidence type="ECO:0000313" key="2">
    <source>
        <dbReference type="EMBL" id="PJE97913.1"/>
    </source>
</evidence>
<feature type="compositionally biased region" description="Low complexity" evidence="1">
    <location>
        <begin position="554"/>
        <end position="569"/>
    </location>
</feature>
<dbReference type="RefSeq" id="WP_100200202.1">
    <property type="nucleotide sequence ID" value="NZ_PGGW01000008.1"/>
</dbReference>
<name>A0A2M8MC29_9ACTN</name>
<dbReference type="EMBL" id="PGGW01000008">
    <property type="protein sequence ID" value="PJF01740.1"/>
    <property type="molecule type" value="Genomic_DNA"/>
</dbReference>
<dbReference type="InterPro" id="IPR027417">
    <property type="entry name" value="P-loop_NTPase"/>
</dbReference>
<feature type="region of interest" description="Disordered" evidence="1">
    <location>
        <begin position="373"/>
        <end position="393"/>
    </location>
</feature>
<gene>
    <name evidence="3" type="ORF">CUT44_01205</name>
    <name evidence="2" type="ORF">CUT44_09460</name>
</gene>
<feature type="region of interest" description="Disordered" evidence="1">
    <location>
        <begin position="546"/>
        <end position="603"/>
    </location>
</feature>
<reference evidence="3 4" key="1">
    <citation type="submission" date="2017-11" db="EMBL/GenBank/DDBJ databases">
        <title>Streptomyces carmine sp. nov., a novel actinomycete isolated from Sophora alopecuroides in Xinjiang, China.</title>
        <authorList>
            <person name="Wang Y."/>
            <person name="Luo X."/>
            <person name="Wan C."/>
            <person name="Zhang L."/>
        </authorList>
    </citation>
    <scope>NUCLEOTIDE SEQUENCE [LARGE SCALE GENOMIC DNA]</scope>
    <source>
        <strain evidence="3 4">TRM SA0054</strain>
    </source>
</reference>
<dbReference type="Gene3D" id="3.40.50.300">
    <property type="entry name" value="P-loop containing nucleotide triphosphate hydrolases"/>
    <property type="match status" value="1"/>
</dbReference>
<dbReference type="EMBL" id="PGGW01000038">
    <property type="protein sequence ID" value="PJE97913.1"/>
    <property type="molecule type" value="Genomic_DNA"/>
</dbReference>
<evidence type="ECO:0000313" key="3">
    <source>
        <dbReference type="EMBL" id="PJF01740.1"/>
    </source>
</evidence>
<sequence>MSHTDPVPREPDQLRDQLRRLFRHRAAIVLGLLLGVLAGGALSAAGGTEYTATGEVVVQPVGAGLPESGGIPADRQLSMATERQVAGSAAVAARAARALGGRTDPAGLRRGLRVSNPPETHLLEFAYTADSPRTAVRRADAFVRAYLDHREETAERRVESILTGLSEELEPLLARRAELDRRIADADGAVARESARAERETLGARIADLQGRVSALRSLDTSPGDVVREGEVPEAPSGPGAAALIAVGAVVGLAGGLVAAWLRSLLDPRVRSAAEARDALGAPVLGTLPRRRGSTGTLEVGPVRGGERAETYRAIAFRVLRHPRLARPGSLLVVSAREHAEAVSTAVNLAAALAETGSGVLLVEADPRAPEVAGRVPVRGGAGERPGADWPGGTRLTVDADTAGTLELVPGRAVPDATRALNSPELARLLTGPEDGDGTGNDGTGNDGTGNGTAGSSTGGRYTVALTRPLLSHADGLAVAGAVRGVLVVCVPDRTRREDLERVRELVASVGGHVVGAVLHPGGGARPVGGRTGRWPVRLAERLPLRLPGRARRGPGSAAADPSPRSAPGEPGEHPTVPADAGSGVPGPDGPRARTGDDTALRA</sequence>
<evidence type="ECO:0000313" key="4">
    <source>
        <dbReference type="Proteomes" id="UP000230407"/>
    </source>
</evidence>
<keyword evidence="4" id="KW-1185">Reference proteome</keyword>
<dbReference type="InterPro" id="IPR050445">
    <property type="entry name" value="Bact_polysacc_biosynth/exp"/>
</dbReference>
<dbReference type="AlphaFoldDB" id="A0A2M8MC29"/>
<feature type="region of interest" description="Disordered" evidence="1">
    <location>
        <begin position="417"/>
        <end position="460"/>
    </location>
</feature>
<protein>
    <submittedName>
        <fullName evidence="3">Lipopolysaccharide biosynthesis protein</fullName>
    </submittedName>
</protein>
<accession>A0A2M8MC29</accession>
<dbReference type="PANTHER" id="PTHR32309">
    <property type="entry name" value="TYROSINE-PROTEIN KINASE"/>
    <property type="match status" value="1"/>
</dbReference>